<dbReference type="EMBL" id="CM042058">
    <property type="protein sequence ID" value="KAI3685646.1"/>
    <property type="molecule type" value="Genomic_DNA"/>
</dbReference>
<protein>
    <submittedName>
        <fullName evidence="1">Uncharacterized protein</fullName>
    </submittedName>
</protein>
<comment type="caution">
    <text evidence="1">The sequence shown here is derived from an EMBL/GenBank/DDBJ whole genome shotgun (WGS) entry which is preliminary data.</text>
</comment>
<reference evidence="1 2" key="2">
    <citation type="journal article" date="2022" name="Mol. Ecol. Resour.">
        <title>The genomes of chicory, endive, great burdock and yacon provide insights into Asteraceae paleo-polyploidization history and plant inulin production.</title>
        <authorList>
            <person name="Fan W."/>
            <person name="Wang S."/>
            <person name="Wang H."/>
            <person name="Wang A."/>
            <person name="Jiang F."/>
            <person name="Liu H."/>
            <person name="Zhao H."/>
            <person name="Xu D."/>
            <person name="Zhang Y."/>
        </authorList>
    </citation>
    <scope>NUCLEOTIDE SEQUENCE [LARGE SCALE GENOMIC DNA]</scope>
    <source>
        <strain evidence="2">cv. Niubang</strain>
    </source>
</reference>
<keyword evidence="2" id="KW-1185">Reference proteome</keyword>
<reference evidence="2" key="1">
    <citation type="journal article" date="2022" name="Mol. Ecol. Resour.">
        <title>The genomes of chicory, endive, great burdock and yacon provide insights into Asteraceae palaeo-polyploidization history and plant inulin production.</title>
        <authorList>
            <person name="Fan W."/>
            <person name="Wang S."/>
            <person name="Wang H."/>
            <person name="Wang A."/>
            <person name="Jiang F."/>
            <person name="Liu H."/>
            <person name="Zhao H."/>
            <person name="Xu D."/>
            <person name="Zhang Y."/>
        </authorList>
    </citation>
    <scope>NUCLEOTIDE SEQUENCE [LARGE SCALE GENOMIC DNA]</scope>
    <source>
        <strain evidence="2">cv. Niubang</strain>
    </source>
</reference>
<sequence length="165" mass="19661">MSFVVRRHSYYHLLPLYIWEDDDYYEDLYDDVNVGEDDDDYEGLRMRKNLESVPVNIDNDDKDIKENRKGPRFPFNTPQNTRSISLHRIKATPSSRVSNIPHNYRLPFSPVLQLNFRFLPSGITRFLLLPKTHFFILKKFLRSVQLGRFPCVITQKSFTFVFYSC</sequence>
<proteinExistence type="predicted"/>
<dbReference type="Proteomes" id="UP001055879">
    <property type="component" value="Linkage Group LG12"/>
</dbReference>
<gene>
    <name evidence="1" type="ORF">L6452_34901</name>
</gene>
<evidence type="ECO:0000313" key="1">
    <source>
        <dbReference type="EMBL" id="KAI3685646.1"/>
    </source>
</evidence>
<evidence type="ECO:0000313" key="2">
    <source>
        <dbReference type="Proteomes" id="UP001055879"/>
    </source>
</evidence>
<organism evidence="1 2">
    <name type="scientific">Arctium lappa</name>
    <name type="common">Greater burdock</name>
    <name type="synonym">Lappa major</name>
    <dbReference type="NCBI Taxonomy" id="4217"/>
    <lineage>
        <taxon>Eukaryota</taxon>
        <taxon>Viridiplantae</taxon>
        <taxon>Streptophyta</taxon>
        <taxon>Embryophyta</taxon>
        <taxon>Tracheophyta</taxon>
        <taxon>Spermatophyta</taxon>
        <taxon>Magnoliopsida</taxon>
        <taxon>eudicotyledons</taxon>
        <taxon>Gunneridae</taxon>
        <taxon>Pentapetalae</taxon>
        <taxon>asterids</taxon>
        <taxon>campanulids</taxon>
        <taxon>Asterales</taxon>
        <taxon>Asteraceae</taxon>
        <taxon>Carduoideae</taxon>
        <taxon>Cardueae</taxon>
        <taxon>Arctiinae</taxon>
        <taxon>Arctium</taxon>
    </lineage>
</organism>
<accession>A0ACB8YKL1</accession>
<name>A0ACB8YKL1_ARCLA</name>